<evidence type="ECO:0000256" key="1">
    <source>
        <dbReference type="SAM" id="Phobius"/>
    </source>
</evidence>
<keyword evidence="1" id="KW-0812">Transmembrane</keyword>
<proteinExistence type="predicted"/>
<keyword evidence="1" id="KW-0472">Membrane</keyword>
<organism evidence="2">
    <name type="scientific">viral metagenome</name>
    <dbReference type="NCBI Taxonomy" id="1070528"/>
    <lineage>
        <taxon>unclassified sequences</taxon>
        <taxon>metagenomes</taxon>
        <taxon>organismal metagenomes</taxon>
    </lineage>
</organism>
<accession>A0A6C0HEG0</accession>
<keyword evidence="1" id="KW-1133">Transmembrane helix</keyword>
<sequence>MWGLDDDNDCSPIFYVAYLCIDIILILLALHLLVLLYMKCYICYKKHSYQRIENTLDEEELNDIHTS</sequence>
<feature type="transmembrane region" description="Helical" evidence="1">
    <location>
        <begin position="12"/>
        <end position="38"/>
    </location>
</feature>
<name>A0A6C0HEG0_9ZZZZ</name>
<dbReference type="EMBL" id="MN739936">
    <property type="protein sequence ID" value="QHT78760.1"/>
    <property type="molecule type" value="Genomic_DNA"/>
</dbReference>
<reference evidence="2" key="1">
    <citation type="journal article" date="2020" name="Nature">
        <title>Giant virus diversity and host interactions through global metagenomics.</title>
        <authorList>
            <person name="Schulz F."/>
            <person name="Roux S."/>
            <person name="Paez-Espino D."/>
            <person name="Jungbluth S."/>
            <person name="Walsh D.A."/>
            <person name="Denef V.J."/>
            <person name="McMahon K.D."/>
            <person name="Konstantinidis K.T."/>
            <person name="Eloe-Fadrosh E.A."/>
            <person name="Kyrpides N.C."/>
            <person name="Woyke T."/>
        </authorList>
    </citation>
    <scope>NUCLEOTIDE SEQUENCE</scope>
    <source>
        <strain evidence="2">GVMAG-M-3300023179-92</strain>
    </source>
</reference>
<protein>
    <submittedName>
        <fullName evidence="2">Uncharacterized protein</fullName>
    </submittedName>
</protein>
<evidence type="ECO:0000313" key="2">
    <source>
        <dbReference type="EMBL" id="QHT78760.1"/>
    </source>
</evidence>
<dbReference type="AlphaFoldDB" id="A0A6C0HEG0"/>